<dbReference type="PANTHER" id="PTHR39201:SF1">
    <property type="entry name" value="FLAVODOXIN-LIKE DOMAIN-CONTAINING PROTEIN"/>
    <property type="match status" value="1"/>
</dbReference>
<dbReference type="Pfam" id="PF12682">
    <property type="entry name" value="Flavodoxin_4"/>
    <property type="match status" value="1"/>
</dbReference>
<dbReference type="InterPro" id="IPR008254">
    <property type="entry name" value="Flavodoxin/NO_synth"/>
</dbReference>
<dbReference type="PROSITE" id="PS50902">
    <property type="entry name" value="FLAVODOXIN_LIKE"/>
    <property type="match status" value="1"/>
</dbReference>
<gene>
    <name evidence="2" type="ORF">Ana3638_17960</name>
</gene>
<proteinExistence type="predicted"/>
<keyword evidence="3" id="KW-1185">Reference proteome</keyword>
<sequence length="160" mass="18226">MKTLVVFYSLGGYTKYISEILAKELEADILELKTKNVYPQSGFKKFFFGGKSVIFKEEPELTNEKIDLKPYENIIIGTPVWAGKYAAPFNTFIKQYSFEGKNVAVFACHIGGGADKCLRLIKKALKNNHFIGQTDFVNPLMKNKEKNLRKAINWARSLTF</sequence>
<dbReference type="KEGG" id="anr:Ana3638_17960"/>
<dbReference type="AlphaFoldDB" id="A0A6P1TSG3"/>
<dbReference type="Gene3D" id="3.40.50.360">
    <property type="match status" value="1"/>
</dbReference>
<dbReference type="Proteomes" id="UP000464314">
    <property type="component" value="Chromosome"/>
</dbReference>
<feature type="domain" description="Flavodoxin-like" evidence="1">
    <location>
        <begin position="3"/>
        <end position="159"/>
    </location>
</feature>
<dbReference type="SUPFAM" id="SSF52218">
    <property type="entry name" value="Flavoproteins"/>
    <property type="match status" value="1"/>
</dbReference>
<dbReference type="RefSeq" id="WP_161839259.1">
    <property type="nucleotide sequence ID" value="NZ_CP048000.1"/>
</dbReference>
<dbReference type="GO" id="GO:0010181">
    <property type="term" value="F:FMN binding"/>
    <property type="evidence" value="ECO:0007669"/>
    <property type="project" value="InterPro"/>
</dbReference>
<evidence type="ECO:0000259" key="1">
    <source>
        <dbReference type="PROSITE" id="PS50902"/>
    </source>
</evidence>
<dbReference type="GO" id="GO:0016651">
    <property type="term" value="F:oxidoreductase activity, acting on NAD(P)H"/>
    <property type="evidence" value="ECO:0007669"/>
    <property type="project" value="UniProtKB-ARBA"/>
</dbReference>
<dbReference type="EMBL" id="CP048000">
    <property type="protein sequence ID" value="QHQ62435.1"/>
    <property type="molecule type" value="Genomic_DNA"/>
</dbReference>
<evidence type="ECO:0000313" key="2">
    <source>
        <dbReference type="EMBL" id="QHQ62435.1"/>
    </source>
</evidence>
<dbReference type="InterPro" id="IPR029039">
    <property type="entry name" value="Flavoprotein-like_sf"/>
</dbReference>
<dbReference type="PANTHER" id="PTHR39201">
    <property type="entry name" value="EXPORTED PROTEIN-RELATED"/>
    <property type="match status" value="1"/>
</dbReference>
<organism evidence="2 3">
    <name type="scientific">Anaerocolumna sedimenticola</name>
    <dbReference type="NCBI Taxonomy" id="2696063"/>
    <lineage>
        <taxon>Bacteria</taxon>
        <taxon>Bacillati</taxon>
        <taxon>Bacillota</taxon>
        <taxon>Clostridia</taxon>
        <taxon>Lachnospirales</taxon>
        <taxon>Lachnospiraceae</taxon>
        <taxon>Anaerocolumna</taxon>
    </lineage>
</organism>
<reference evidence="2 3" key="1">
    <citation type="submission" date="2020-01" db="EMBL/GenBank/DDBJ databases">
        <title>Genome analysis of Anaerocolumna sp. CBA3638.</title>
        <authorList>
            <person name="Kim J."/>
            <person name="Roh S.W."/>
        </authorList>
    </citation>
    <scope>NUCLEOTIDE SEQUENCE [LARGE SCALE GENOMIC DNA]</scope>
    <source>
        <strain evidence="2 3">CBA3638</strain>
    </source>
</reference>
<protein>
    <submittedName>
        <fullName evidence="2">Flavodoxin</fullName>
    </submittedName>
</protein>
<accession>A0A6P1TSG3</accession>
<evidence type="ECO:0000313" key="3">
    <source>
        <dbReference type="Proteomes" id="UP000464314"/>
    </source>
</evidence>
<name>A0A6P1TSG3_9FIRM</name>